<dbReference type="EMBL" id="FUWX01000005">
    <property type="protein sequence ID" value="SJZ47137.1"/>
    <property type="molecule type" value="Genomic_DNA"/>
</dbReference>
<feature type="chain" id="PRO_5010539537" description="Porin" evidence="1">
    <location>
        <begin position="21"/>
        <end position="326"/>
    </location>
</feature>
<dbReference type="STRING" id="180163.SAMN02745174_00646"/>
<keyword evidence="1" id="KW-0732">Signal</keyword>
<feature type="signal peptide" evidence="1">
    <location>
        <begin position="1"/>
        <end position="20"/>
    </location>
</feature>
<keyword evidence="3" id="KW-1185">Reference proteome</keyword>
<proteinExistence type="predicted"/>
<protein>
    <recommendedName>
        <fullName evidence="4">Porin</fullName>
    </recommendedName>
</protein>
<gene>
    <name evidence="2" type="ORF">SAMN02745174_00646</name>
</gene>
<evidence type="ECO:0000313" key="2">
    <source>
        <dbReference type="EMBL" id="SJZ47137.1"/>
    </source>
</evidence>
<dbReference type="RefSeq" id="WP_078693179.1">
    <property type="nucleotide sequence ID" value="NZ_FUWX01000005.1"/>
</dbReference>
<dbReference type="OrthoDB" id="87808at2"/>
<accession>A0A1T4KXV0</accession>
<sequence>MKKVALLLGSLLMVGAVAQAADAATTFKPTGNVDLQYRYYGRTENSGNSTNAWNPGNNNYSRIQLMGQTTLAENQSMDFRVRDYNSLAQEDRQGTFSKDTATRLRYYYDHGTLGDSKVDFTSRVKYEKDGDQSMQYMARFDFHQYMPSMVSKFVLAPKYSYEWGSKNSSDYSNNLGLNLETYTNLPYGIGFEFNVKTVQSFYGKHQAYDKDKQSKSHNLTTDIKAVAEKTVNVYTQNNLTINFNMEGGLDTYDLSQHRQYGASKTCYGKYQLYVLPTFEADYMLNNATKLYAAVGAEYKNWSQKSDKSASDWRWQPTAWAGFKTTF</sequence>
<evidence type="ECO:0000313" key="3">
    <source>
        <dbReference type="Proteomes" id="UP000191153"/>
    </source>
</evidence>
<name>A0A1T4KXV0_9FUSO</name>
<organism evidence="2 3">
    <name type="scientific">Cetobacterium ceti</name>
    <dbReference type="NCBI Taxonomy" id="180163"/>
    <lineage>
        <taxon>Bacteria</taxon>
        <taxon>Fusobacteriati</taxon>
        <taxon>Fusobacteriota</taxon>
        <taxon>Fusobacteriia</taxon>
        <taxon>Fusobacteriales</taxon>
        <taxon>Fusobacteriaceae</taxon>
        <taxon>Cetobacterium</taxon>
    </lineage>
</organism>
<dbReference type="AlphaFoldDB" id="A0A1T4KXV0"/>
<dbReference type="Proteomes" id="UP000191153">
    <property type="component" value="Unassembled WGS sequence"/>
</dbReference>
<evidence type="ECO:0008006" key="4">
    <source>
        <dbReference type="Google" id="ProtNLM"/>
    </source>
</evidence>
<evidence type="ECO:0000256" key="1">
    <source>
        <dbReference type="SAM" id="SignalP"/>
    </source>
</evidence>
<reference evidence="2 3" key="1">
    <citation type="submission" date="2017-02" db="EMBL/GenBank/DDBJ databases">
        <authorList>
            <person name="Peterson S.W."/>
        </authorList>
    </citation>
    <scope>NUCLEOTIDE SEQUENCE [LARGE SCALE GENOMIC DNA]</scope>
    <source>
        <strain evidence="2 3">ATCC 700028</strain>
    </source>
</reference>